<dbReference type="Pfam" id="PF12146">
    <property type="entry name" value="Hydrolase_4"/>
    <property type="match status" value="2"/>
</dbReference>
<evidence type="ECO:0000313" key="4">
    <source>
        <dbReference type="Proteomes" id="UP000001357"/>
    </source>
</evidence>
<dbReference type="STRING" id="81824.A9UW09"/>
<name>A9UW09_MONBE</name>
<dbReference type="AlphaFoldDB" id="A9UW09"/>
<dbReference type="InterPro" id="IPR029058">
    <property type="entry name" value="AB_hydrolase_fold"/>
</dbReference>
<evidence type="ECO:0000313" key="3">
    <source>
        <dbReference type="EMBL" id="EDQ90479.1"/>
    </source>
</evidence>
<reference evidence="3 4" key="1">
    <citation type="journal article" date="2008" name="Nature">
        <title>The genome of the choanoflagellate Monosiga brevicollis and the origin of metazoans.</title>
        <authorList>
            <consortium name="JGI Sequencing"/>
            <person name="King N."/>
            <person name="Westbrook M.J."/>
            <person name="Young S.L."/>
            <person name="Kuo A."/>
            <person name="Abedin M."/>
            <person name="Chapman J."/>
            <person name="Fairclough S."/>
            <person name="Hellsten U."/>
            <person name="Isogai Y."/>
            <person name="Letunic I."/>
            <person name="Marr M."/>
            <person name="Pincus D."/>
            <person name="Putnam N."/>
            <person name="Rokas A."/>
            <person name="Wright K.J."/>
            <person name="Zuzow R."/>
            <person name="Dirks W."/>
            <person name="Good M."/>
            <person name="Goodstein D."/>
            <person name="Lemons D."/>
            <person name="Li W."/>
            <person name="Lyons J.B."/>
            <person name="Morris A."/>
            <person name="Nichols S."/>
            <person name="Richter D.J."/>
            <person name="Salamov A."/>
            <person name="Bork P."/>
            <person name="Lim W.A."/>
            <person name="Manning G."/>
            <person name="Miller W.T."/>
            <person name="McGinnis W."/>
            <person name="Shapiro H."/>
            <person name="Tjian R."/>
            <person name="Grigoriev I.V."/>
            <person name="Rokhsar D."/>
        </authorList>
    </citation>
    <scope>NUCLEOTIDE SEQUENCE [LARGE SCALE GENOMIC DNA]</scope>
    <source>
        <strain evidence="4">MX1 / ATCC 50154</strain>
    </source>
</reference>
<dbReference type="OMA" id="IRIHWAN"/>
<dbReference type="Gene3D" id="3.40.50.1820">
    <property type="entry name" value="alpha/beta hydrolase"/>
    <property type="match status" value="2"/>
</dbReference>
<evidence type="ECO:0000256" key="1">
    <source>
        <dbReference type="SAM" id="MobiDB-lite"/>
    </source>
</evidence>
<feature type="compositionally biased region" description="Low complexity" evidence="1">
    <location>
        <begin position="400"/>
        <end position="422"/>
    </location>
</feature>
<dbReference type="eggNOG" id="KOG1455">
    <property type="taxonomic scope" value="Eukaryota"/>
</dbReference>
<proteinExistence type="predicted"/>
<protein>
    <recommendedName>
        <fullName evidence="2">Serine aminopeptidase S33 domain-containing protein</fullName>
    </recommendedName>
</protein>
<dbReference type="InParanoid" id="A9UW09"/>
<feature type="region of interest" description="Disordered" evidence="1">
    <location>
        <begin position="56"/>
        <end position="77"/>
    </location>
</feature>
<dbReference type="InterPro" id="IPR051044">
    <property type="entry name" value="MAG_DAG_Lipase"/>
</dbReference>
<keyword evidence="4" id="KW-1185">Reference proteome</keyword>
<dbReference type="RefSeq" id="XP_001744530.1">
    <property type="nucleotide sequence ID" value="XM_001744478.1"/>
</dbReference>
<accession>A9UW09</accession>
<dbReference type="InterPro" id="IPR022742">
    <property type="entry name" value="Hydrolase_4"/>
</dbReference>
<feature type="region of interest" description="Disordered" evidence="1">
    <location>
        <begin position="338"/>
        <end position="447"/>
    </location>
</feature>
<organism evidence="3 4">
    <name type="scientific">Monosiga brevicollis</name>
    <name type="common">Choanoflagellate</name>
    <dbReference type="NCBI Taxonomy" id="81824"/>
    <lineage>
        <taxon>Eukaryota</taxon>
        <taxon>Choanoflagellata</taxon>
        <taxon>Craspedida</taxon>
        <taxon>Salpingoecidae</taxon>
        <taxon>Monosiga</taxon>
    </lineage>
</organism>
<dbReference type="FunCoup" id="A9UW09">
    <property type="interactions" value="250"/>
</dbReference>
<feature type="compositionally biased region" description="Low complexity" evidence="1">
    <location>
        <begin position="359"/>
        <end position="375"/>
    </location>
</feature>
<evidence type="ECO:0000259" key="2">
    <source>
        <dbReference type="Pfam" id="PF12146"/>
    </source>
</evidence>
<gene>
    <name evidence="3" type="ORF">MONBRDRAFT_24306</name>
</gene>
<dbReference type="GeneID" id="5889792"/>
<dbReference type="GO" id="GO:0016020">
    <property type="term" value="C:membrane"/>
    <property type="evidence" value="ECO:0000318"/>
    <property type="project" value="GO_Central"/>
</dbReference>
<dbReference type="PANTHER" id="PTHR11614">
    <property type="entry name" value="PHOSPHOLIPASE-RELATED"/>
    <property type="match status" value="1"/>
</dbReference>
<dbReference type="GO" id="GO:0047372">
    <property type="term" value="F:monoacylglycerol lipase activity"/>
    <property type="evidence" value="ECO:0000318"/>
    <property type="project" value="GO_Central"/>
</dbReference>
<dbReference type="Proteomes" id="UP000001357">
    <property type="component" value="Unassembled WGS sequence"/>
</dbReference>
<feature type="domain" description="Serine aminopeptidase S33" evidence="2">
    <location>
        <begin position="203"/>
        <end position="319"/>
    </location>
</feature>
<dbReference type="EMBL" id="CH991547">
    <property type="protein sequence ID" value="EDQ90479.1"/>
    <property type="molecule type" value="Genomic_DNA"/>
</dbReference>
<dbReference type="KEGG" id="mbr:MONBRDRAFT_24306"/>
<feature type="domain" description="Serine aminopeptidase S33" evidence="2">
    <location>
        <begin position="117"/>
        <end position="179"/>
    </location>
</feature>
<sequence length="447" mass="49263">MWQHFHFLAPRRGSKSLSLARSLSLSLSRCGAGSLFDQLAPVAWIPHNRTTRLFVSEHGPGHTAMGNSRRGSRRDSVQATRPWNVSFVDQGNAMINADGQRIKRRQWRTPEMLAGAPPKAIVFFCHGFADHSERQTVLADRLTPHNIFMACHDHVGHGRSDGYPAHVDDFDVYIRDVIDATVPPFALTQPLLDQLWYVGTDGAHIGLAKILAAINPRIGVKKLSPDYMSRNQDTIDAFRNDPLTYKGKALAGWGVQILKSMLSLESLLPTFTAPLLVMHGGADKVTSLDGSEFLVENVGSQEKELKVYEGMYHDLMHELPEDTDKVLDDMCHFIRSHIPGEMPAKSQEPTPVVPKETEVAAAAEPQQEEGPVAAEQQEEVPVSTEQQKEAPVSTEHQKEAAPAAAEQQEEAPVATEQQEEAPVATEQQEEAVPVTTVSAKGKTQVYV</sequence>
<dbReference type="SUPFAM" id="SSF53474">
    <property type="entry name" value="alpha/beta-Hydrolases"/>
    <property type="match status" value="1"/>
</dbReference>